<dbReference type="Proteomes" id="UP001497444">
    <property type="component" value="Chromosome 3"/>
</dbReference>
<proteinExistence type="predicted"/>
<dbReference type="EMBL" id="OZ020098">
    <property type="protein sequence ID" value="CAK9270436.1"/>
    <property type="molecule type" value="Genomic_DNA"/>
</dbReference>
<evidence type="ECO:0000313" key="2">
    <source>
        <dbReference type="EMBL" id="CAK9270436.1"/>
    </source>
</evidence>
<feature type="non-terminal residue" evidence="2">
    <location>
        <position position="1"/>
    </location>
</feature>
<evidence type="ECO:0000256" key="1">
    <source>
        <dbReference type="SAM" id="MobiDB-lite"/>
    </source>
</evidence>
<name>A0ABP0WWA5_9BRYO</name>
<reference evidence="2" key="1">
    <citation type="submission" date="2024-02" db="EMBL/GenBank/DDBJ databases">
        <authorList>
            <consortium name="ELIXIR-Norway"/>
            <consortium name="Elixir Norway"/>
        </authorList>
    </citation>
    <scope>NUCLEOTIDE SEQUENCE</scope>
</reference>
<protein>
    <submittedName>
        <fullName evidence="2">Uncharacterized protein</fullName>
    </submittedName>
</protein>
<feature type="region of interest" description="Disordered" evidence="1">
    <location>
        <begin position="44"/>
        <end position="73"/>
    </location>
</feature>
<feature type="compositionally biased region" description="Polar residues" evidence="1">
    <location>
        <begin position="47"/>
        <end position="61"/>
    </location>
</feature>
<keyword evidence="3" id="KW-1185">Reference proteome</keyword>
<feature type="compositionally biased region" description="Basic and acidic residues" evidence="1">
    <location>
        <begin position="62"/>
        <end position="72"/>
    </location>
</feature>
<sequence length="116" mass="13192">SDIPDVPGSILIPRMPQCKKHKRRDVSQQFQIIAVLATSGEPETTWMIHNNSGSGHYNNKTTMDDREKDRPTRVSRIARVTGSRPEQALKFQTAKDHQKCLKGFSVKDSPKFTDDR</sequence>
<accession>A0ABP0WWA5</accession>
<organism evidence="2 3">
    <name type="scientific">Sphagnum jensenii</name>
    <dbReference type="NCBI Taxonomy" id="128206"/>
    <lineage>
        <taxon>Eukaryota</taxon>
        <taxon>Viridiplantae</taxon>
        <taxon>Streptophyta</taxon>
        <taxon>Embryophyta</taxon>
        <taxon>Bryophyta</taxon>
        <taxon>Sphagnophytina</taxon>
        <taxon>Sphagnopsida</taxon>
        <taxon>Sphagnales</taxon>
        <taxon>Sphagnaceae</taxon>
        <taxon>Sphagnum</taxon>
    </lineage>
</organism>
<evidence type="ECO:0000313" key="3">
    <source>
        <dbReference type="Proteomes" id="UP001497444"/>
    </source>
</evidence>
<gene>
    <name evidence="2" type="ORF">CSSPJE1EN1_LOCUS15914</name>
</gene>